<evidence type="ECO:0000313" key="4">
    <source>
        <dbReference type="EMBL" id="CAD7423643.1"/>
    </source>
</evidence>
<dbReference type="Pfam" id="PF14750">
    <property type="entry name" value="INTS2"/>
    <property type="match status" value="2"/>
</dbReference>
<evidence type="ECO:0000256" key="1">
    <source>
        <dbReference type="ARBA" id="ARBA00004123"/>
    </source>
</evidence>
<organism evidence="4">
    <name type="scientific">Timema monikensis</name>
    <dbReference type="NCBI Taxonomy" id="170555"/>
    <lineage>
        <taxon>Eukaryota</taxon>
        <taxon>Metazoa</taxon>
        <taxon>Ecdysozoa</taxon>
        <taxon>Arthropoda</taxon>
        <taxon>Hexapoda</taxon>
        <taxon>Insecta</taxon>
        <taxon>Pterygota</taxon>
        <taxon>Neoptera</taxon>
        <taxon>Polyneoptera</taxon>
        <taxon>Phasmatodea</taxon>
        <taxon>Timematodea</taxon>
        <taxon>Timematoidea</taxon>
        <taxon>Timematidae</taxon>
        <taxon>Timema</taxon>
    </lineage>
</organism>
<evidence type="ECO:0000256" key="2">
    <source>
        <dbReference type="ARBA" id="ARBA00006705"/>
    </source>
</evidence>
<proteinExistence type="inferred from homology"/>
<dbReference type="EMBL" id="OB792697">
    <property type="protein sequence ID" value="CAD7423643.1"/>
    <property type="molecule type" value="Genomic_DNA"/>
</dbReference>
<evidence type="ECO:0008006" key="5">
    <source>
        <dbReference type="Google" id="ProtNLM"/>
    </source>
</evidence>
<dbReference type="InterPro" id="IPR029321">
    <property type="entry name" value="INTS2"/>
</dbReference>
<keyword evidence="3" id="KW-0539">Nucleus</keyword>
<dbReference type="GO" id="GO:0034472">
    <property type="term" value="P:snRNA 3'-end processing"/>
    <property type="evidence" value="ECO:0007669"/>
    <property type="project" value="TreeGrafter"/>
</dbReference>
<gene>
    <name evidence="4" type="ORF">TMSB3V08_LOCUS620</name>
</gene>
<accession>A0A7R9HIE5</accession>
<dbReference type="InterPro" id="IPR026236">
    <property type="entry name" value="Int2_metazoa"/>
</dbReference>
<dbReference type="PANTHER" id="PTHR28608:SF1">
    <property type="entry name" value="INTEGRATOR COMPLEX SUBUNIT 2"/>
    <property type="match status" value="1"/>
</dbReference>
<dbReference type="GO" id="GO:0032039">
    <property type="term" value="C:integrator complex"/>
    <property type="evidence" value="ECO:0007669"/>
    <property type="project" value="InterPro"/>
</dbReference>
<name>A0A7R9HIE5_9NEOP</name>
<comment type="subcellular location">
    <subcellularLocation>
        <location evidence="1">Nucleus</location>
    </subcellularLocation>
</comment>
<reference evidence="4" key="1">
    <citation type="submission" date="2020-11" db="EMBL/GenBank/DDBJ databases">
        <authorList>
            <person name="Tran Van P."/>
        </authorList>
    </citation>
    <scope>NUCLEOTIDE SEQUENCE</scope>
</reference>
<dbReference type="PRINTS" id="PR02105">
    <property type="entry name" value="INTSUBUNIT2"/>
</dbReference>
<dbReference type="AlphaFoldDB" id="A0A7R9HIE5"/>
<dbReference type="PANTHER" id="PTHR28608">
    <property type="entry name" value="INTEGRATOR COMPLEX SUBUNIT 2"/>
    <property type="match status" value="1"/>
</dbReference>
<evidence type="ECO:0000256" key="3">
    <source>
        <dbReference type="ARBA" id="ARBA00023242"/>
    </source>
</evidence>
<sequence length="870" mass="98706">MFVRNSQKRKWESHTSLQLCRDELLRRLQTIILFSMDSQLPESCVVEASALLRLYCALRGIAGIKFQEEEVSLIVQLVTSHPPPSPAGVRFVSLGLCMLIACPSLIGQQEHEKCSIEWVQWLVREEAYFESASGVAASFGEMLLLMAIHFHSNQLSAICELVCSTLGMKVPIRSNNMTRMKQIFTQEIFTEQGFDHLGWVTVIKVLIIGFGIELLALARSAHYSHMTLLENKKIEQRLNLKKKKKKKKRSMPIWQKKVVTSHAVKVPVTVNLNANIPGFLPVHCIHQLLKSRAFTKHKVPIKDWIYSQICSSVAPLHPVLPALVEVYVNSMLVPSSKVPQEHTNTPISEDEMRSVFQTSASQSQGSVIPSLTSQLLLLYYILIYDDVRLANTQNIISSARKVKIYSPEFLSEIPIKYLLQQAQKDQQSYAGLFSPLLRLLATNFPHLSLVCDWLDDNILQGSGERRDVFQLTKKQLHMQITQSAIEEAFKHIHKCPSRTSVMLQQLIAAPPNEVWQFAETIIKHSKSILEDDVPRNIQELFKRVWLSLNSVLPRKLWVMTTNSLLHEGIKVSITQENIVLDPLQVLRCDIRVFRCTPVLEIVLRVLEASLAASRNQLSKHMLEYPMLSRSGQVSNETEREELRAALVATQESAALQILLEACLETEEDREKPWLIWALREMRSVVCTFLHRIFIADPSLAKLVHFYGYPRELLPVTVPGIPSMHICLDFIPELMSQPSIEKQVFAVDLTSYLALRYTVPKSLSVARLAVNTLATLLGGRILPSVSRAQLFTPVLPSLVRICRAFPPLVDDTVQLLLQLGRMCEAQKSLIGSMPSHADFESDMKLNEMLCDESRRTYIHILKEAVLKVQVY</sequence>
<protein>
    <recommendedName>
        <fullName evidence="5">Integrator complex subunit 2</fullName>
    </recommendedName>
</protein>
<comment type="similarity">
    <text evidence="2">Belongs to the Integrator subunit 2 family.</text>
</comment>